<evidence type="ECO:0000313" key="4">
    <source>
        <dbReference type="Proteomes" id="UP000218432"/>
    </source>
</evidence>
<dbReference type="Proteomes" id="UP000218432">
    <property type="component" value="Chromosome 3"/>
</dbReference>
<accession>A0A1Y1C000</accession>
<reference evidence="3 4" key="1">
    <citation type="journal article" date="2017" name="Genome Announc.">
        <title>Complete Genome Sequence of Burkholderia stabilis FERMP-21014.</title>
        <authorList>
            <person name="Konishi K."/>
            <person name="Kumagai T."/>
            <person name="Sakasegawa S."/>
            <person name="Tamura T."/>
        </authorList>
    </citation>
    <scope>NUCLEOTIDE SEQUENCE [LARGE SCALE GENOMIC DNA]</scope>
    <source>
        <strain evidence="3 4">FERMP-21014</strain>
    </source>
</reference>
<feature type="chain" id="PRO_5012192017" evidence="2">
    <location>
        <begin position="21"/>
        <end position="259"/>
    </location>
</feature>
<keyword evidence="2" id="KW-0732">Signal</keyword>
<feature type="signal peptide" evidence="2">
    <location>
        <begin position="1"/>
        <end position="20"/>
    </location>
</feature>
<protein>
    <submittedName>
        <fullName evidence="3">Membrane protein</fullName>
    </submittedName>
</protein>
<feature type="region of interest" description="Disordered" evidence="1">
    <location>
        <begin position="234"/>
        <end position="259"/>
    </location>
</feature>
<dbReference type="AlphaFoldDB" id="A0A1Y1C000"/>
<name>A0A1Y1C000_9BURK</name>
<organism evidence="3 4">
    <name type="scientific">Burkholderia stabilis</name>
    <dbReference type="NCBI Taxonomy" id="95485"/>
    <lineage>
        <taxon>Bacteria</taxon>
        <taxon>Pseudomonadati</taxon>
        <taxon>Pseudomonadota</taxon>
        <taxon>Betaproteobacteria</taxon>
        <taxon>Burkholderiales</taxon>
        <taxon>Burkholderiaceae</taxon>
        <taxon>Burkholderia</taxon>
        <taxon>Burkholderia cepacia complex</taxon>
    </lineage>
</organism>
<evidence type="ECO:0000313" key="3">
    <source>
        <dbReference type="EMBL" id="BAX63297.1"/>
    </source>
</evidence>
<feature type="compositionally biased region" description="Low complexity" evidence="1">
    <location>
        <begin position="27"/>
        <end position="40"/>
    </location>
</feature>
<proteinExistence type="predicted"/>
<feature type="region of interest" description="Disordered" evidence="1">
    <location>
        <begin position="26"/>
        <end position="48"/>
    </location>
</feature>
<dbReference type="PROSITE" id="PS51257">
    <property type="entry name" value="PROKAR_LIPOPROTEIN"/>
    <property type="match status" value="1"/>
</dbReference>
<sequence length="259" mass="27657">MTILFRLLALACALWLAACAAPPPPSGSIGASAAAPQAPDASERRGLGTAWGESVRSETRNVEFERADPAKPTDLASVYYNDALPGHLPASQVRRLPTRVALANGDIALSFTDEKGAPLRLARSNGRWHMAGVEGSRYMIVLRNQGRRTFEVVSTVDGLDVLSGRPGSYTNGGYVLYPGRTLTIEGFRKSRDEVAAFRFAAVPDSYVANSKYGDAANVGVIGVALFAQKENDEEALRRNANPFPGNDNGFAPPPVPRGE</sequence>
<evidence type="ECO:0000256" key="2">
    <source>
        <dbReference type="SAM" id="SignalP"/>
    </source>
</evidence>
<dbReference type="EMBL" id="AP018113">
    <property type="protein sequence ID" value="BAX63297.1"/>
    <property type="molecule type" value="Genomic_DNA"/>
</dbReference>
<gene>
    <name evidence="3" type="ORF">BSFP_061650</name>
</gene>
<dbReference type="RefSeq" id="WP_096475741.1">
    <property type="nucleotide sequence ID" value="NZ_AP018113.1"/>
</dbReference>
<evidence type="ECO:0000256" key="1">
    <source>
        <dbReference type="SAM" id="MobiDB-lite"/>
    </source>
</evidence>